<dbReference type="SFLD" id="SFLDG01144">
    <property type="entry name" value="C2.B.4:_PGP_Like"/>
    <property type="match status" value="1"/>
</dbReference>
<gene>
    <name evidence="1" type="ORF">P6P90_13580</name>
</gene>
<dbReference type="SFLD" id="SFLDS00003">
    <property type="entry name" value="Haloacid_Dehalogenase"/>
    <property type="match status" value="1"/>
</dbReference>
<dbReference type="InterPro" id="IPR036412">
    <property type="entry name" value="HAD-like_sf"/>
</dbReference>
<dbReference type="PROSITE" id="PS01229">
    <property type="entry name" value="COF_2"/>
    <property type="match status" value="1"/>
</dbReference>
<dbReference type="PROSITE" id="PS01228">
    <property type="entry name" value="COF_1"/>
    <property type="match status" value="1"/>
</dbReference>
<dbReference type="SFLD" id="SFLDG01140">
    <property type="entry name" value="C2.B:_Phosphomannomutase_and_P"/>
    <property type="match status" value="1"/>
</dbReference>
<proteinExistence type="predicted"/>
<dbReference type="Gene3D" id="3.40.50.1000">
    <property type="entry name" value="HAD superfamily/HAD-like"/>
    <property type="match status" value="1"/>
</dbReference>
<protein>
    <submittedName>
        <fullName evidence="1">Cof-type HAD-IIB family hydrolase</fullName>
        <ecNumber evidence="1">3.1.3.-</ecNumber>
    </submittedName>
</protein>
<dbReference type="EC" id="3.1.3.-" evidence="1"/>
<name>A0ABT6H6V9_9BACI</name>
<dbReference type="InterPro" id="IPR006379">
    <property type="entry name" value="HAD-SF_hydro_IIB"/>
</dbReference>
<dbReference type="NCBIfam" id="TIGR00099">
    <property type="entry name" value="Cof-subfamily"/>
    <property type="match status" value="1"/>
</dbReference>
<dbReference type="PANTHER" id="PTHR10000:SF55">
    <property type="entry name" value="5-AMINO-6-(5-PHOSPHO-D-RIBITYLAMINO)URACIL PHOSPHATASE YCSE"/>
    <property type="match status" value="1"/>
</dbReference>
<dbReference type="InterPro" id="IPR023214">
    <property type="entry name" value="HAD_sf"/>
</dbReference>
<dbReference type="SUPFAM" id="SSF56784">
    <property type="entry name" value="HAD-like"/>
    <property type="match status" value="1"/>
</dbReference>
<keyword evidence="1" id="KW-0378">Hydrolase</keyword>
<comment type="caution">
    <text evidence="1">The sequence shown here is derived from an EMBL/GenBank/DDBJ whole genome shotgun (WGS) entry which is preliminary data.</text>
</comment>
<dbReference type="RefSeq" id="WP_278018463.1">
    <property type="nucleotide sequence ID" value="NZ_JARRRY010000015.1"/>
</dbReference>
<evidence type="ECO:0000313" key="2">
    <source>
        <dbReference type="Proteomes" id="UP001218246"/>
    </source>
</evidence>
<organism evidence="1 2">
    <name type="scientific">Ectobacillus antri</name>
    <dbReference type="NCBI Taxonomy" id="2486280"/>
    <lineage>
        <taxon>Bacteria</taxon>
        <taxon>Bacillati</taxon>
        <taxon>Bacillota</taxon>
        <taxon>Bacilli</taxon>
        <taxon>Bacillales</taxon>
        <taxon>Bacillaceae</taxon>
        <taxon>Ectobacillus</taxon>
    </lineage>
</organism>
<evidence type="ECO:0000313" key="1">
    <source>
        <dbReference type="EMBL" id="MDG5754989.1"/>
    </source>
</evidence>
<keyword evidence="2" id="KW-1185">Reference proteome</keyword>
<dbReference type="NCBIfam" id="TIGR01484">
    <property type="entry name" value="HAD-SF-IIB"/>
    <property type="match status" value="1"/>
</dbReference>
<dbReference type="Gene3D" id="3.30.1240.10">
    <property type="match status" value="1"/>
</dbReference>
<dbReference type="CDD" id="cd07516">
    <property type="entry name" value="HAD_Pase"/>
    <property type="match status" value="1"/>
</dbReference>
<accession>A0ABT6H6V9</accession>
<dbReference type="EMBL" id="JARULN010000016">
    <property type="protein sequence ID" value="MDG5754989.1"/>
    <property type="molecule type" value="Genomic_DNA"/>
</dbReference>
<dbReference type="InterPro" id="IPR000150">
    <property type="entry name" value="Cof"/>
</dbReference>
<sequence>MKLIAIDMDGTLLSEKLEISAENLAAIQEVEAAGHIVMICSGRAKSDILQFTKRYHLQCPIGASNGAVVYVDDKVLHAAYIPRQTVTDISELLQSNDVPYKLYTSKGIFVPRDWKEKVMRAFENGDSHHHFTLTEIERITEHQLQSNIVQFYDDINELLQGDIEVEKFFILTLHSTQREQLLNHMKKPGLMVTASAPTNLEIMHENGHKGNGLRVMAQHYNIPLENTIAMGDNFNDVPMLEAAGFSIAMGNAEDKVKEICDAVTLSNNESGVAHALRTYVL</sequence>
<dbReference type="Proteomes" id="UP001218246">
    <property type="component" value="Unassembled WGS sequence"/>
</dbReference>
<dbReference type="PANTHER" id="PTHR10000">
    <property type="entry name" value="PHOSPHOSERINE PHOSPHATASE"/>
    <property type="match status" value="1"/>
</dbReference>
<dbReference type="GO" id="GO:0016787">
    <property type="term" value="F:hydrolase activity"/>
    <property type="evidence" value="ECO:0007669"/>
    <property type="project" value="UniProtKB-KW"/>
</dbReference>
<dbReference type="Pfam" id="PF08282">
    <property type="entry name" value="Hydrolase_3"/>
    <property type="match status" value="1"/>
</dbReference>
<reference evidence="1 2" key="1">
    <citation type="submission" date="2023-04" db="EMBL/GenBank/DDBJ databases">
        <title>Ectobacillus antri isolated from activated sludge.</title>
        <authorList>
            <person name="Yan P."/>
            <person name="Liu X."/>
        </authorList>
    </citation>
    <scope>NUCLEOTIDE SEQUENCE [LARGE SCALE GENOMIC DNA]</scope>
    <source>
        <strain evidence="1 2">C18H</strain>
    </source>
</reference>